<dbReference type="PANTHER" id="PTHR20371:SF1">
    <property type="entry name" value="ENOLASE-PHOSPHATASE E1"/>
    <property type="match status" value="1"/>
</dbReference>
<dbReference type="InterPro" id="IPR036412">
    <property type="entry name" value="HAD-like_sf"/>
</dbReference>
<feature type="compositionally biased region" description="Low complexity" evidence="1">
    <location>
        <begin position="417"/>
        <end position="459"/>
    </location>
</feature>
<feature type="compositionally biased region" description="Low complexity" evidence="1">
    <location>
        <begin position="383"/>
        <end position="409"/>
    </location>
</feature>
<feature type="region of interest" description="Disordered" evidence="1">
    <location>
        <begin position="272"/>
        <end position="478"/>
    </location>
</feature>
<accession>A0A9Q0MFK1</accession>
<reference evidence="2" key="1">
    <citation type="submission" date="2022-12" db="EMBL/GenBank/DDBJ databases">
        <title>Genome assemblies of Blomia tropicalis.</title>
        <authorList>
            <person name="Cui Y."/>
        </authorList>
    </citation>
    <scope>NUCLEOTIDE SEQUENCE</scope>
    <source>
        <tissue evidence="2">Adult mites</tissue>
    </source>
</reference>
<evidence type="ECO:0000256" key="1">
    <source>
        <dbReference type="SAM" id="MobiDB-lite"/>
    </source>
</evidence>
<dbReference type="Gene3D" id="3.40.50.1000">
    <property type="entry name" value="HAD superfamily/HAD-like"/>
    <property type="match status" value="1"/>
</dbReference>
<name>A0A9Q0MFK1_BLOTA</name>
<dbReference type="PANTHER" id="PTHR20371">
    <property type="entry name" value="ENOLASE-PHOSPHATASE E1"/>
    <property type="match status" value="1"/>
</dbReference>
<evidence type="ECO:0000313" key="3">
    <source>
        <dbReference type="Proteomes" id="UP001142055"/>
    </source>
</evidence>
<dbReference type="GO" id="GO:0019509">
    <property type="term" value="P:L-methionine salvage from methylthioadenosine"/>
    <property type="evidence" value="ECO:0007669"/>
    <property type="project" value="TreeGrafter"/>
</dbReference>
<dbReference type="Proteomes" id="UP001142055">
    <property type="component" value="Chromosome 1"/>
</dbReference>
<protein>
    <submittedName>
        <fullName evidence="2">Uncharacterized protein</fullName>
    </submittedName>
</protein>
<dbReference type="InterPro" id="IPR023214">
    <property type="entry name" value="HAD_sf"/>
</dbReference>
<organism evidence="2 3">
    <name type="scientific">Blomia tropicalis</name>
    <name type="common">Mite</name>
    <dbReference type="NCBI Taxonomy" id="40697"/>
    <lineage>
        <taxon>Eukaryota</taxon>
        <taxon>Metazoa</taxon>
        <taxon>Ecdysozoa</taxon>
        <taxon>Arthropoda</taxon>
        <taxon>Chelicerata</taxon>
        <taxon>Arachnida</taxon>
        <taxon>Acari</taxon>
        <taxon>Acariformes</taxon>
        <taxon>Sarcoptiformes</taxon>
        <taxon>Astigmata</taxon>
        <taxon>Glycyphagoidea</taxon>
        <taxon>Echimyopodidae</taxon>
        <taxon>Blomia</taxon>
    </lineage>
</organism>
<dbReference type="GO" id="GO:0043874">
    <property type="term" value="F:acireductone synthase activity"/>
    <property type="evidence" value="ECO:0007669"/>
    <property type="project" value="TreeGrafter"/>
</dbReference>
<feature type="compositionally biased region" description="Basic and acidic residues" evidence="1">
    <location>
        <begin position="468"/>
        <end position="478"/>
    </location>
</feature>
<dbReference type="EMBL" id="JAPWDV010000001">
    <property type="protein sequence ID" value="KAJ6222635.1"/>
    <property type="molecule type" value="Genomic_DNA"/>
</dbReference>
<feature type="compositionally biased region" description="Low complexity" evidence="1">
    <location>
        <begin position="310"/>
        <end position="335"/>
    </location>
</feature>
<gene>
    <name evidence="2" type="ORF">RDWZM_001180</name>
</gene>
<dbReference type="AlphaFoldDB" id="A0A9Q0MFK1"/>
<keyword evidence="3" id="KW-1185">Reference proteome</keyword>
<dbReference type="SUPFAM" id="SSF56784">
    <property type="entry name" value="HAD-like"/>
    <property type="match status" value="1"/>
</dbReference>
<comment type="caution">
    <text evidence="2">The sequence shown here is derived from an EMBL/GenBank/DDBJ whole genome shotgun (WGS) entry which is preliminary data.</text>
</comment>
<sequence length="478" mass="50856">MPCLKVRKPSALLFDMISTATKSYFIDQILFPYIKLNAKTYLENYWSNPVLQHDVKLLREAAKKDKFKMTIPEDGDPEDIQKAIVEYVSDALDKLTDNEALTQFKFHVLFDGYAKDRLETPVYTDVAIAIRHWAVDDGIKLFVVSNGWKEAAKRYLQKTNHGDMNLLISGHFDTGIGPLTDEKTYKKIINKLKCDPEDVIFLTHYGKEGLAAKKAGLSSILIMTHRRDISKLTEQEKKAMPVIRSFNELIFTGDAPKACELDGTFSTLDDNSKSDIQFGSKSEPMPPIVGAMPPGSKKSADGSSMGGSKQGSKQKSTSKNSLVVTSKKSTSKLSNGPKSGQKSSSNASTVGSSSNVGSKVKTTKSNKSASAMGSSSVKEDGKSNSSNSNLSVAASPSKNNSKSAASSSKEGVGRANSKSSSSTGGGSKSSSKDGSNAGGSKSAEGSSSKDGSKAGGSKSTEGSNTGSKSKEGKSPKPK</sequence>
<feature type="compositionally biased region" description="Low complexity" evidence="1">
    <location>
        <begin position="342"/>
        <end position="376"/>
    </location>
</feature>
<evidence type="ECO:0000313" key="2">
    <source>
        <dbReference type="EMBL" id="KAJ6222635.1"/>
    </source>
</evidence>
<proteinExistence type="predicted"/>
<dbReference type="OrthoDB" id="6504112at2759"/>